<protein>
    <recommendedName>
        <fullName evidence="11">Fibronectin type-III domain-containing protein</fullName>
    </recommendedName>
</protein>
<dbReference type="EMBL" id="JAUZQC010000005">
    <property type="protein sequence ID" value="KAK5870657.1"/>
    <property type="molecule type" value="Genomic_DNA"/>
</dbReference>
<evidence type="ECO:0000256" key="2">
    <source>
        <dbReference type="ARBA" id="ARBA00008921"/>
    </source>
</evidence>
<dbReference type="GO" id="GO:0005886">
    <property type="term" value="C:plasma membrane"/>
    <property type="evidence" value="ECO:0007669"/>
    <property type="project" value="UniProtKB-ARBA"/>
</dbReference>
<evidence type="ECO:0000256" key="6">
    <source>
        <dbReference type="ARBA" id="ARBA00022989"/>
    </source>
</evidence>
<dbReference type="InterPro" id="IPR013783">
    <property type="entry name" value="Ig-like_fold"/>
</dbReference>
<comment type="similarity">
    <text evidence="2">Belongs to the type I cytokine receptor family. Type 2 subfamily.</text>
</comment>
<evidence type="ECO:0000256" key="4">
    <source>
        <dbReference type="ARBA" id="ARBA00022729"/>
    </source>
</evidence>
<keyword evidence="4" id="KW-0732">Signal</keyword>
<dbReference type="Gene3D" id="2.60.40.10">
    <property type="entry name" value="Immunoglobulins"/>
    <property type="match status" value="4"/>
</dbReference>
<evidence type="ECO:0000313" key="13">
    <source>
        <dbReference type="Proteomes" id="UP001346869"/>
    </source>
</evidence>
<feature type="domain" description="Fibronectin type-III" evidence="11">
    <location>
        <begin position="269"/>
        <end position="370"/>
    </location>
</feature>
<keyword evidence="6 10" id="KW-1133">Transmembrane helix</keyword>
<dbReference type="PANTHER" id="PTHR48423:SF1">
    <property type="entry name" value="INTERLEUKIN-27 RECEPTOR SUBUNIT ALPHA"/>
    <property type="match status" value="1"/>
</dbReference>
<keyword evidence="3 10" id="KW-0812">Transmembrane</keyword>
<dbReference type="SUPFAM" id="SSF49265">
    <property type="entry name" value="Fibronectin type III"/>
    <property type="match status" value="2"/>
</dbReference>
<dbReference type="InterPro" id="IPR003961">
    <property type="entry name" value="FN3_dom"/>
</dbReference>
<keyword evidence="13" id="KW-1185">Reference proteome</keyword>
<dbReference type="Pfam" id="PF00041">
    <property type="entry name" value="fn3"/>
    <property type="match status" value="1"/>
</dbReference>
<evidence type="ECO:0000256" key="9">
    <source>
        <dbReference type="ARBA" id="ARBA00023180"/>
    </source>
</evidence>
<evidence type="ECO:0000256" key="8">
    <source>
        <dbReference type="ARBA" id="ARBA00023170"/>
    </source>
</evidence>
<dbReference type="PANTHER" id="PTHR48423">
    <property type="entry name" value="INTERLEUKIN-27 RECEPTOR SUBUNIT ALPHA"/>
    <property type="match status" value="1"/>
</dbReference>
<name>A0AAN8AWJ4_ELEMC</name>
<dbReference type="PROSITE" id="PS50853">
    <property type="entry name" value="FN3"/>
    <property type="match status" value="2"/>
</dbReference>
<dbReference type="InterPro" id="IPR052672">
    <property type="entry name" value="Type1_Cytokine_Rcpt_Type2"/>
</dbReference>
<gene>
    <name evidence="12" type="ORF">PBY51_003584</name>
</gene>
<dbReference type="Proteomes" id="UP001346869">
    <property type="component" value="Unassembled WGS sequence"/>
</dbReference>
<sequence length="684" mass="77127">MTCEWSQDSDSHIESDVSLIFSSVNEIISCKGIFFRAAVLNVTARIKNYVMKEIWSKPHTVFLYNAIKPSTPVLTVLGSTEDSVVVSWRSSSDGSCRLRYRMNNTPIWTLAHDSVPSHQDQTLNYTMKDLLTFTIYQAGVACREEPGFFSDWSSDVSARTLDRVPSRPPKVCYRVEKRDSDGSLLLHLMWKHLDLPDAGVRILGYQVSYTPVKNQPVQDSFIQNFTGSMVLLVVKEGNRSVTVSAFNTAGYGPAAHLSIDTQRQSALPPVRNLWVSSSSLALKGLFVQWENPTVLPSDPPVSHLAIHWRSKDRPSTSRGTTVDSFTTSTVIQDVDPEESYLITVFPVYNQQCGSPQSLPASLQQGALVEAVQLKVVTVTKTTVKVEWVWQRKAESVTEKRYRVRLRRDSERQTLSLWPDQRQLTFINLKPNTEYSLLLLADNETRSIIPVRTNFDEVLAVTTVTPLLLLAVTIFIVSILCRTVCRSYFFPPISSPRGSSTGRWLMDPNHHKTAERNILHIEDFQVMDVLGENGLITIGPNPQYSSEEDLHENDLLSISQLSTKRSALEVDIEYIPDAPVTTKHPLIPLQSYEADYGLNCQKCERVFRSEESREADAALPSQKNDVGICFPEVEHKPDDFSARSHQTEATLKCHFLELMANRCVDQITWESEYVVKSSFLGKTDV</sequence>
<keyword evidence="9" id="KW-0325">Glycoprotein</keyword>
<reference evidence="12 13" key="2">
    <citation type="journal article" date="2023" name="Mol. Biol. Evol.">
        <title>Genomics of Secondarily Temperate Adaptation in the Only Non-Antarctic Icefish.</title>
        <authorList>
            <person name="Rivera-Colon A.G."/>
            <person name="Rayamajhi N."/>
            <person name="Minhas B.F."/>
            <person name="Madrigal G."/>
            <person name="Bilyk K.T."/>
            <person name="Yoon V."/>
            <person name="Hune M."/>
            <person name="Gregory S."/>
            <person name="Cheng C.H.C."/>
            <person name="Catchen J.M."/>
        </authorList>
    </citation>
    <scope>NUCLEOTIDE SEQUENCE [LARGE SCALE GENOMIC DNA]</scope>
    <source>
        <strain evidence="12">JMC-PN-2008</strain>
    </source>
</reference>
<evidence type="ECO:0000256" key="5">
    <source>
        <dbReference type="ARBA" id="ARBA00022737"/>
    </source>
</evidence>
<feature type="transmembrane region" description="Helical" evidence="10">
    <location>
        <begin position="457"/>
        <end position="480"/>
    </location>
</feature>
<keyword evidence="7 10" id="KW-0472">Membrane</keyword>
<keyword evidence="5" id="KW-0677">Repeat</keyword>
<evidence type="ECO:0000256" key="7">
    <source>
        <dbReference type="ARBA" id="ARBA00023136"/>
    </source>
</evidence>
<comment type="subcellular location">
    <subcellularLocation>
        <location evidence="1">Membrane</location>
        <topology evidence="1">Single-pass type I membrane protein</topology>
    </subcellularLocation>
</comment>
<dbReference type="AlphaFoldDB" id="A0AAN8AWJ4"/>
<accession>A0AAN8AWJ4</accession>
<dbReference type="CDD" id="cd00063">
    <property type="entry name" value="FN3"/>
    <property type="match status" value="1"/>
</dbReference>
<dbReference type="SMART" id="SM00060">
    <property type="entry name" value="FN3"/>
    <property type="match status" value="4"/>
</dbReference>
<keyword evidence="8" id="KW-0675">Receptor</keyword>
<evidence type="ECO:0000256" key="1">
    <source>
        <dbReference type="ARBA" id="ARBA00004479"/>
    </source>
</evidence>
<feature type="domain" description="Fibronectin type-III" evidence="11">
    <location>
        <begin position="68"/>
        <end position="163"/>
    </location>
</feature>
<comment type="caution">
    <text evidence="12">The sequence shown here is derived from an EMBL/GenBank/DDBJ whole genome shotgun (WGS) entry which is preliminary data.</text>
</comment>
<evidence type="ECO:0000256" key="10">
    <source>
        <dbReference type="SAM" id="Phobius"/>
    </source>
</evidence>
<proteinExistence type="inferred from homology"/>
<evidence type="ECO:0000256" key="3">
    <source>
        <dbReference type="ARBA" id="ARBA00022692"/>
    </source>
</evidence>
<reference evidence="12 13" key="1">
    <citation type="journal article" date="2023" name="Genes (Basel)">
        <title>Chromosome-Level Genome Assembly and Circadian Gene Repertoire of the Patagonia Blennie Eleginops maclovinus-The Closest Ancestral Proxy of Antarctic Cryonotothenioids.</title>
        <authorList>
            <person name="Cheng C.C."/>
            <person name="Rivera-Colon A.G."/>
            <person name="Minhas B.F."/>
            <person name="Wilson L."/>
            <person name="Rayamajhi N."/>
            <person name="Vargas-Chacoff L."/>
            <person name="Catchen J.M."/>
        </authorList>
    </citation>
    <scope>NUCLEOTIDE SEQUENCE [LARGE SCALE GENOMIC DNA]</scope>
    <source>
        <strain evidence="12">JMC-PN-2008</strain>
    </source>
</reference>
<evidence type="ECO:0000259" key="11">
    <source>
        <dbReference type="PROSITE" id="PS50853"/>
    </source>
</evidence>
<dbReference type="InterPro" id="IPR036116">
    <property type="entry name" value="FN3_sf"/>
</dbReference>
<evidence type="ECO:0000313" key="12">
    <source>
        <dbReference type="EMBL" id="KAK5870657.1"/>
    </source>
</evidence>
<organism evidence="12 13">
    <name type="scientific">Eleginops maclovinus</name>
    <name type="common">Patagonian blennie</name>
    <name type="synonym">Eleginus maclovinus</name>
    <dbReference type="NCBI Taxonomy" id="56733"/>
    <lineage>
        <taxon>Eukaryota</taxon>
        <taxon>Metazoa</taxon>
        <taxon>Chordata</taxon>
        <taxon>Craniata</taxon>
        <taxon>Vertebrata</taxon>
        <taxon>Euteleostomi</taxon>
        <taxon>Actinopterygii</taxon>
        <taxon>Neopterygii</taxon>
        <taxon>Teleostei</taxon>
        <taxon>Neoteleostei</taxon>
        <taxon>Acanthomorphata</taxon>
        <taxon>Eupercaria</taxon>
        <taxon>Perciformes</taxon>
        <taxon>Notothenioidei</taxon>
        <taxon>Eleginopidae</taxon>
        <taxon>Eleginops</taxon>
    </lineage>
</organism>